<evidence type="ECO:0000313" key="1">
    <source>
        <dbReference type="EMBL" id="MDQ0494036.1"/>
    </source>
</evidence>
<dbReference type="Proteomes" id="UP001242811">
    <property type="component" value="Unassembled WGS sequence"/>
</dbReference>
<accession>A0ABU0L095</accession>
<dbReference type="EMBL" id="JAUSWA010000010">
    <property type="protein sequence ID" value="MDQ0494036.1"/>
    <property type="molecule type" value="Genomic_DNA"/>
</dbReference>
<reference evidence="1 2" key="1">
    <citation type="submission" date="2023-07" db="EMBL/GenBank/DDBJ databases">
        <title>Genomic Encyclopedia of Type Strains, Phase IV (KMG-IV): sequencing the most valuable type-strain genomes for metagenomic binning, comparative biology and taxonomic classification.</title>
        <authorList>
            <person name="Goeker M."/>
        </authorList>
    </citation>
    <scope>NUCLEOTIDE SEQUENCE [LARGE SCALE GENOMIC DNA]</scope>
    <source>
        <strain evidence="1 2">DSM 14914</strain>
    </source>
</reference>
<dbReference type="RefSeq" id="WP_152380821.1">
    <property type="nucleotide sequence ID" value="NZ_CP045298.1"/>
</dbReference>
<keyword evidence="2" id="KW-1185">Reference proteome</keyword>
<comment type="caution">
    <text evidence="1">The sequence shown here is derived from an EMBL/GenBank/DDBJ whole genome shotgun (WGS) entry which is preliminary data.</text>
</comment>
<evidence type="ECO:0000313" key="2">
    <source>
        <dbReference type="Proteomes" id="UP001242811"/>
    </source>
</evidence>
<protein>
    <submittedName>
        <fullName evidence="1">Uncharacterized protein</fullName>
    </submittedName>
</protein>
<proteinExistence type="predicted"/>
<name>A0ABU0L095_9BACL</name>
<sequence length="131" mass="15062">MGKLKPVSKTDKRMLDISITLDNQGRICLNADFRKELKLENKGPLFVFHDEEYGRIGIAQKCDEDGVEPHIFDSRGYCQAKAFLSWCGFNYKDGAIRMLFEGMEDGIYVFAEPGRRHVELKQGKNGDLERR</sequence>
<organism evidence="1 2">
    <name type="scientific">Paenibacillus brasilensis</name>
    <dbReference type="NCBI Taxonomy" id="128574"/>
    <lineage>
        <taxon>Bacteria</taxon>
        <taxon>Bacillati</taxon>
        <taxon>Bacillota</taxon>
        <taxon>Bacilli</taxon>
        <taxon>Bacillales</taxon>
        <taxon>Paenibacillaceae</taxon>
        <taxon>Paenibacillus</taxon>
    </lineage>
</organism>
<gene>
    <name evidence="1" type="ORF">QOZ95_002199</name>
</gene>